<sequence length="405" mass="47379">MTMEAQLVLKVDNAAARRLFLQKHALLEAPTGSSKGEDLLNLIHRIGFVQVDSINTVERAHHMILWSRRQSYRPKHLKKLLENDRSLFEHWTHDASIIPTEFFPYWHYRFQKSAESLQSRWKVWRGAEYQEKLNLILRHIEENGPAGTSDVGKDEKRSKGGWWEWNPSKTALEYLWRTGQISVSRRENFQKLYDLTERVIPADHLTTKPSHQETVDWACNSAIDRLGFATPSEIAAYWDKLDLADVKAWCEHAQKHQELIPIEIQAASDTKPKLCLARPQIEDELKSLDTPSQRIRILSPFDPALRDRKRAEFLFDFNYRIEIFVPEPKRQYGYYVFPVMEGDKLIGRVDMKRDKTSNALAVKRFWPETSIRMGKGRLQRLEAELERCTQFAGCEDLQFLSAWQG</sequence>
<dbReference type="PANTHER" id="PTHR30528">
    <property type="entry name" value="CYTOPLASMIC PROTEIN"/>
    <property type="match status" value="1"/>
</dbReference>
<dbReference type="PANTHER" id="PTHR30528:SF0">
    <property type="entry name" value="CYTOPLASMIC PROTEIN"/>
    <property type="match status" value="1"/>
</dbReference>
<evidence type="ECO:0008006" key="3">
    <source>
        <dbReference type="Google" id="ProtNLM"/>
    </source>
</evidence>
<dbReference type="InterPro" id="IPR009351">
    <property type="entry name" value="AlkZ-like"/>
</dbReference>
<reference evidence="1 2" key="1">
    <citation type="submission" date="2016-10" db="EMBL/GenBank/DDBJ databases">
        <authorList>
            <person name="Varghese N."/>
            <person name="Submissions S."/>
        </authorList>
    </citation>
    <scope>NUCLEOTIDE SEQUENCE [LARGE SCALE GENOMIC DNA]</scope>
    <source>
        <strain evidence="1 2">DSM 16392</strain>
    </source>
</reference>
<evidence type="ECO:0000313" key="1">
    <source>
        <dbReference type="EMBL" id="SFJ89206.1"/>
    </source>
</evidence>
<comment type="caution">
    <text evidence="1">The sequence shown here is derived from an EMBL/GenBank/DDBJ whole genome shotgun (WGS) entry which is preliminary data.</text>
</comment>
<protein>
    <recommendedName>
        <fullName evidence="3">Winged helix-turn-helix domain-containing protein</fullName>
    </recommendedName>
</protein>
<dbReference type="Pfam" id="PF06224">
    <property type="entry name" value="AlkZ-like"/>
    <property type="match status" value="1"/>
</dbReference>
<name>A0A1I3V4C3_9HYPH</name>
<gene>
    <name evidence="1" type="ORF">SAMN04488518_101151</name>
</gene>
<dbReference type="EMBL" id="FOSK01000001">
    <property type="protein sequence ID" value="SFJ89206.1"/>
    <property type="molecule type" value="Genomic_DNA"/>
</dbReference>
<keyword evidence="2" id="KW-1185">Reference proteome</keyword>
<evidence type="ECO:0000313" key="2">
    <source>
        <dbReference type="Proteomes" id="UP000199598"/>
    </source>
</evidence>
<accession>A0A1I3V4C3</accession>
<organism evidence="1 2">
    <name type="scientific">Pseudovibrio ascidiaceicola</name>
    <dbReference type="NCBI Taxonomy" id="285279"/>
    <lineage>
        <taxon>Bacteria</taxon>
        <taxon>Pseudomonadati</taxon>
        <taxon>Pseudomonadota</taxon>
        <taxon>Alphaproteobacteria</taxon>
        <taxon>Hyphomicrobiales</taxon>
        <taxon>Stappiaceae</taxon>
        <taxon>Pseudovibrio</taxon>
    </lineage>
</organism>
<proteinExistence type="predicted"/>
<dbReference type="Proteomes" id="UP000199598">
    <property type="component" value="Unassembled WGS sequence"/>
</dbReference>